<gene>
    <name evidence="3" type="ordered locus">aq_2011</name>
</gene>
<evidence type="ECO:0000313" key="3">
    <source>
        <dbReference type="EMBL" id="AAC07771.1"/>
    </source>
</evidence>
<dbReference type="EMBL" id="AE000657">
    <property type="protein sequence ID" value="AAC07771.1"/>
    <property type="molecule type" value="Genomic_DNA"/>
</dbReference>
<dbReference type="InterPro" id="IPR011044">
    <property type="entry name" value="Quino_amine_DH_bsu"/>
</dbReference>
<dbReference type="InterPro" id="IPR050764">
    <property type="entry name" value="CbbQ/NirQ/NorQ/GpvN"/>
</dbReference>
<reference evidence="3 4" key="1">
    <citation type="journal article" date="1998" name="Nature">
        <title>The complete genome of the hyperthermophilic bacterium Aquifex aeolicus.</title>
        <authorList>
            <person name="Deckert G."/>
            <person name="Warren P.V."/>
            <person name="Gaasterland T."/>
            <person name="Young W.G."/>
            <person name="Lenox A.L."/>
            <person name="Graham D.E."/>
            <person name="Overbeek R."/>
            <person name="Snead M.A."/>
            <person name="Keller M."/>
            <person name="Aujay M."/>
            <person name="Huber R."/>
            <person name="Feldman R.A."/>
            <person name="Short J.M."/>
            <person name="Olson G.J."/>
            <person name="Swanson R.V."/>
        </authorList>
    </citation>
    <scope>NUCLEOTIDE SEQUENCE [LARGE SCALE GENOMIC DNA]</scope>
    <source>
        <strain evidence="3 4">VF5</strain>
    </source>
</reference>
<dbReference type="GO" id="GO:0006426">
    <property type="term" value="P:glycyl-tRNA aminoacylation"/>
    <property type="evidence" value="ECO:0007669"/>
    <property type="project" value="InterPro"/>
</dbReference>
<evidence type="ECO:0000259" key="2">
    <source>
        <dbReference type="Pfam" id="PF07728"/>
    </source>
</evidence>
<dbReference type="PROSITE" id="PS50861">
    <property type="entry name" value="AA_TRNA_LIGASE_II_GLYAB"/>
    <property type="match status" value="1"/>
</dbReference>
<dbReference type="HOGENOM" id="CLU_313285_0_0_0"/>
<dbReference type="PIR" id="G70472">
    <property type="entry name" value="G70472"/>
</dbReference>
<dbReference type="STRING" id="224324.aq_2011"/>
<dbReference type="GO" id="GO:0005524">
    <property type="term" value="F:ATP binding"/>
    <property type="evidence" value="ECO:0007669"/>
    <property type="project" value="InterPro"/>
</dbReference>
<dbReference type="eggNOG" id="COG1196">
    <property type="taxonomic scope" value="Bacteria"/>
</dbReference>
<name>O67811_AQUAE</name>
<dbReference type="GO" id="GO:0005737">
    <property type="term" value="C:cytoplasm"/>
    <property type="evidence" value="ECO:0007669"/>
    <property type="project" value="InterPro"/>
</dbReference>
<dbReference type="KEGG" id="aae:aq_2011"/>
<dbReference type="Gene3D" id="3.40.50.300">
    <property type="entry name" value="P-loop containing nucleotide triphosphate hydrolases"/>
    <property type="match status" value="1"/>
</dbReference>
<dbReference type="eggNOG" id="COG0714">
    <property type="taxonomic scope" value="Bacteria"/>
</dbReference>
<dbReference type="GO" id="GO:0016887">
    <property type="term" value="F:ATP hydrolysis activity"/>
    <property type="evidence" value="ECO:0007669"/>
    <property type="project" value="InterPro"/>
</dbReference>
<evidence type="ECO:0000313" key="4">
    <source>
        <dbReference type="Proteomes" id="UP000000798"/>
    </source>
</evidence>
<feature type="domain" description="ATPase dynein-related AAA" evidence="2">
    <location>
        <begin position="655"/>
        <end position="788"/>
    </location>
</feature>
<evidence type="ECO:0000256" key="1">
    <source>
        <dbReference type="SAM" id="Coils"/>
    </source>
</evidence>
<dbReference type="InterPro" id="IPR011704">
    <property type="entry name" value="ATPase_dyneun-rel_AAA"/>
</dbReference>
<dbReference type="SUPFAM" id="SSF50969">
    <property type="entry name" value="YVTN repeat-like/Quinoprotein amine dehydrogenase"/>
    <property type="match status" value="1"/>
</dbReference>
<organism evidence="3 4">
    <name type="scientific">Aquifex aeolicus (strain VF5)</name>
    <dbReference type="NCBI Taxonomy" id="224324"/>
    <lineage>
        <taxon>Bacteria</taxon>
        <taxon>Pseudomonadati</taxon>
        <taxon>Aquificota</taxon>
        <taxon>Aquificia</taxon>
        <taxon>Aquificales</taxon>
        <taxon>Aquificaceae</taxon>
        <taxon>Aquifex</taxon>
    </lineage>
</organism>
<dbReference type="PANTHER" id="PTHR42759:SF1">
    <property type="entry name" value="MAGNESIUM-CHELATASE SUBUNIT CHLD"/>
    <property type="match status" value="1"/>
</dbReference>
<protein>
    <recommendedName>
        <fullName evidence="2">ATPase dynein-related AAA domain-containing protein</fullName>
    </recommendedName>
</protein>
<dbReference type="InterPro" id="IPR027417">
    <property type="entry name" value="P-loop_NTPase"/>
</dbReference>
<keyword evidence="1" id="KW-0175">Coiled coil</keyword>
<dbReference type="InParanoid" id="O67811"/>
<feature type="coiled-coil region" evidence="1">
    <location>
        <begin position="348"/>
        <end position="477"/>
    </location>
</feature>
<dbReference type="InterPro" id="IPR006194">
    <property type="entry name" value="Gly-tRNA-synth_heterodimer"/>
</dbReference>
<dbReference type="AlphaFoldDB" id="O67811"/>
<dbReference type="SUPFAM" id="SSF52540">
    <property type="entry name" value="P-loop containing nucleoside triphosphate hydrolases"/>
    <property type="match status" value="1"/>
</dbReference>
<dbReference type="Gene3D" id="2.130.10.10">
    <property type="entry name" value="YVTN repeat-like/Quinoprotein amine dehydrogenase"/>
    <property type="match status" value="1"/>
</dbReference>
<dbReference type="Pfam" id="PF07728">
    <property type="entry name" value="AAA_5"/>
    <property type="match status" value="1"/>
</dbReference>
<dbReference type="EnsemblBacteria" id="AAC07771">
    <property type="protein sequence ID" value="AAC07771"/>
    <property type="gene ID" value="aq_2011"/>
</dbReference>
<keyword evidence="4" id="KW-1185">Reference proteome</keyword>
<dbReference type="Proteomes" id="UP000000798">
    <property type="component" value="Chromosome"/>
</dbReference>
<dbReference type="GO" id="GO:0004820">
    <property type="term" value="F:glycine-tRNA ligase activity"/>
    <property type="evidence" value="ECO:0007669"/>
    <property type="project" value="InterPro"/>
</dbReference>
<accession>O67811</accession>
<dbReference type="InterPro" id="IPR015943">
    <property type="entry name" value="WD40/YVTN_repeat-like_dom_sf"/>
</dbReference>
<dbReference type="RefSeq" id="WP_010881316.1">
    <property type="nucleotide sequence ID" value="NC_000918.1"/>
</dbReference>
<sequence length="938" mass="109464">MGILNKFLKKEERKEEKTPEFTVGDLKFKYFPLKRDPDAKIEEYWIETLDVSEDAYWVLVGRRHGIFQLYDWAGNLHRLPSKPPAQSITDIVFRGKYLGVVAPPYLVIYYLENSKDPKTWKSVRISQEGLRPTGGLDIRKGSLAFGVVGEKVYVIDLSGDLTQTTVDFKSTFIYRDAEIGDLRALKILPNGKLFLSGTQGCAVFSIGGNLLRKLNYAGNRAIALYEDKVFIADNEKQKIAIYDSALDRVEGELELPHRVGLIDVSPEGSFLFSADEEENRLGVYDLRNNQFLGFLEGYGYSVVRVASDGSVYTSRWEEQEGKLYYFLEKFETNLIDFLYPKERQKQIIKNANEIYKEFKKVLKEAKTEEELESVKPLRELEEISVPLKEVRELILKAREELQERKLEVFYENIKKKLQEGTITGQDYNRLKEKIEEVSQEWKEKLEELRKEVVEFFNKKLNEHLEKVREAISRAKVKSFSELESLQEVKETRKFISTLPREFYNYANEELLKTLQEKLIEDRLKTFTIKLLEDKVIFGREEVEKFKAEPVRYKWHVKVEDKFLQDGKVFARLIFEREDGLSVEPKRYNNILEQSEVGHFPPWVGRYLKHLNGLCSAEQYRVPEFVSFEETPWFVQNLERFTSLVKEQLQYHEGILILEGDAGVGKNFLVEVFSALTNRPLFIIPCNSKMEKEDITFIYEFDPKKGTKKVYSDLVRALRTPGAVIYLDEINTLPPSLVKIFNPLFDYRRYLVLSYGEVVKARPDVILVGGMNPQNYLGVSELPQDIKSRADIMYVDYPPFEDEKGFYYPDEALILKDYLDTLASLNKEEFTYLWYYVVNDVKTQLGEKLRTPERERDVKLLFDLLKIANEIRKAYRAYQTQQSEEPVEFVFSIRDTIRCARRLRKYGDAKTVVMETIIPKISSPLEKEIVKSIIERAVG</sequence>
<dbReference type="PATRIC" id="fig|224324.8.peg.1555"/>
<dbReference type="PANTHER" id="PTHR42759">
    <property type="entry name" value="MOXR FAMILY PROTEIN"/>
    <property type="match status" value="1"/>
</dbReference>
<proteinExistence type="predicted"/>
<dbReference type="eggNOG" id="COG3391">
    <property type="taxonomic scope" value="Bacteria"/>
</dbReference>
<dbReference type="OrthoDB" id="8406at2"/>